<dbReference type="Proteomes" id="UP000323930">
    <property type="component" value="Unassembled WGS sequence"/>
</dbReference>
<dbReference type="PROSITE" id="PS51257">
    <property type="entry name" value="PROKAR_LIPOPROTEIN"/>
    <property type="match status" value="1"/>
</dbReference>
<dbReference type="EMBL" id="VSDQ01000718">
    <property type="protein sequence ID" value="TYA71541.1"/>
    <property type="molecule type" value="Genomic_DNA"/>
</dbReference>
<evidence type="ECO:0000313" key="2">
    <source>
        <dbReference type="EMBL" id="TYA71541.1"/>
    </source>
</evidence>
<accession>A0A5D0HJP5</accession>
<evidence type="ECO:0000313" key="3">
    <source>
        <dbReference type="Proteomes" id="UP000323930"/>
    </source>
</evidence>
<feature type="chain" id="PRO_5022754410" evidence="1">
    <location>
        <begin position="21"/>
        <end position="520"/>
    </location>
</feature>
<protein>
    <submittedName>
        <fullName evidence="2">Phosphatase</fullName>
    </submittedName>
</protein>
<sequence length="520" mass="56420">MKKLLNPIYVLMLLASVAFTSCDIEDGTDGRDGVDGIDGVDGTDGEDFMPPTLEPLTSSVVSADKVFIKGTDFSSVNVEMLMTSQDILPSDPSFVYGSYMDGAALYPYGDGTYAFINNLERDFSIARIRLNANLQPLEGDYIVNAFATGFTAQCSASSITEEEHGFGPLYLSGGEWGGDNKGVYIVDPFKPVSSASIASRLKEFGEWSTENAVVIGKNAYTDKTVAFIGDDDGGSEPDGHLGMYVGNRGDLYAGNLYVLRGKTNSDVAPVTVGDGNMKFEMGMEEGTTYDAEWVMMDERTKDELNTEAIDSSAIGFQRIEDIDWRRGSASNERTLFFNVTGNSAAPTYGTVYGRVYMVELNENDPTGDCKITCILDGDKVGGIAAGFNSPDNIVVTENYVYIQEDPNGYKPGQWAKIYQYDIANGTLKTVLECNEDDTDVKTLYGGGGKWEFTGMIDVTDIIGSSTPTFLCGVQVHGWEVDKISTAVRADGHPFYDPTAIPAENSDYEGSFLFKIEGLAR</sequence>
<proteinExistence type="predicted"/>
<dbReference type="OrthoDB" id="727757at2"/>
<keyword evidence="3" id="KW-1185">Reference proteome</keyword>
<feature type="signal peptide" evidence="1">
    <location>
        <begin position="1"/>
        <end position="20"/>
    </location>
</feature>
<dbReference type="AlphaFoldDB" id="A0A5D0HJP5"/>
<keyword evidence="1" id="KW-0732">Signal</keyword>
<comment type="caution">
    <text evidence="2">The sequence shown here is derived from an EMBL/GenBank/DDBJ whole genome shotgun (WGS) entry which is preliminary data.</text>
</comment>
<name>A0A5D0HJP5_9FLAO</name>
<organism evidence="2 3">
    <name type="scientific">Seonamhaeicola marinus</name>
    <dbReference type="NCBI Taxonomy" id="1912246"/>
    <lineage>
        <taxon>Bacteria</taxon>
        <taxon>Pseudomonadati</taxon>
        <taxon>Bacteroidota</taxon>
        <taxon>Flavobacteriia</taxon>
        <taxon>Flavobacteriales</taxon>
        <taxon>Flavobacteriaceae</taxon>
    </lineage>
</organism>
<gene>
    <name evidence="2" type="ORF">FUA24_18355</name>
</gene>
<evidence type="ECO:0000256" key="1">
    <source>
        <dbReference type="SAM" id="SignalP"/>
    </source>
</evidence>
<reference evidence="2 3" key="1">
    <citation type="submission" date="2019-08" db="EMBL/GenBank/DDBJ databases">
        <title>Seonamhaeicola sediminis sp. nov., isolated from marine sediment.</title>
        <authorList>
            <person name="Cao W.R."/>
        </authorList>
    </citation>
    <scope>NUCLEOTIDE SEQUENCE [LARGE SCALE GENOMIC DNA]</scope>
    <source>
        <strain evidence="2 3">B011</strain>
    </source>
</reference>
<dbReference type="RefSeq" id="WP_148544527.1">
    <property type="nucleotide sequence ID" value="NZ_VSDQ01000718.1"/>
</dbReference>